<dbReference type="EMBL" id="JABZEC010000001">
    <property type="protein sequence ID" value="NVY95594.1"/>
    <property type="molecule type" value="Genomic_DNA"/>
</dbReference>
<dbReference type="InterPro" id="IPR013189">
    <property type="entry name" value="Glyco_hydro_32_C"/>
</dbReference>
<dbReference type="InterPro" id="IPR013148">
    <property type="entry name" value="Glyco_hydro_32_N"/>
</dbReference>
<dbReference type="InterPro" id="IPR051214">
    <property type="entry name" value="GH32_Enzymes"/>
</dbReference>
<dbReference type="InterPro" id="IPR006232">
    <property type="entry name" value="Suc6P_hydrolase"/>
</dbReference>
<dbReference type="UniPathway" id="UPA00238"/>
<feature type="domain" description="Glycosyl hydrolase family 32 N-terminal" evidence="10">
    <location>
        <begin position="38"/>
        <end position="339"/>
    </location>
</feature>
<dbReference type="GO" id="GO:0005737">
    <property type="term" value="C:cytoplasm"/>
    <property type="evidence" value="ECO:0007669"/>
    <property type="project" value="UniProtKB-SubCell"/>
</dbReference>
<dbReference type="NCBIfam" id="TIGR01322">
    <property type="entry name" value="scrB_fam"/>
    <property type="match status" value="1"/>
</dbReference>
<dbReference type="AlphaFoldDB" id="A0A850QUY7"/>
<dbReference type="InterPro" id="IPR001362">
    <property type="entry name" value="Glyco_hydro_32"/>
</dbReference>
<dbReference type="EC" id="3.2.1.26" evidence="3 8"/>
<evidence type="ECO:0000313" key="13">
    <source>
        <dbReference type="Proteomes" id="UP000563523"/>
    </source>
</evidence>
<protein>
    <recommendedName>
        <fullName evidence="4 8">Sucrose-6-phosphate hydrolase</fullName>
        <ecNumber evidence="3 8">3.2.1.26</ecNumber>
    </recommendedName>
    <alternativeName>
        <fullName evidence="7 9">Invertase</fullName>
    </alternativeName>
</protein>
<sequence>MKTWTSKERYAPYASYSPAELECLQKRQAGSIWHLNYHIQPQSGLLNDPNGFAYFNQRWYLAYQNFPFGAVHGLKSWHYLSSPDLVHWREEDLFLEPQSPYSTHGVYSGSALPIDDQLFLMYTGNVRTPDGGRISTQVGNWLDQDQHLGTQEIPLIKQPAGYTANFRDPQILFVDGQYYALIGAQTQSQKGAILLYQAAKPTGPWNLIGPLDLGEDLGFMIECPNLAFVDGQVALIFCPQGLDRTQVPYANIYPNMYLLADGIDWQQAKLINPCPLQNFDEGFDCYATQVVNGPHKESYAISWLSLPEIVYPTDQEDWQGCLSLVKQLHLQNGKLIQVPVTIPTSSEKFDPLHDKLRFNEVLTFDLKTLPTGTITLGNSTEQLSFQFQADQKTLTIDRQQAGQAIISDYGDTRTIALDSGAHQLKLWLDASSFELFLDGGQKVVSGRFFPTTNDWRIQTQLNISVKITGQRLQKIF</sequence>
<dbReference type="InterPro" id="IPR023296">
    <property type="entry name" value="Glyco_hydro_beta-prop_sf"/>
</dbReference>
<dbReference type="InterPro" id="IPR018053">
    <property type="entry name" value="Glyco_hydro_32_AS"/>
</dbReference>
<dbReference type="SMART" id="SM00640">
    <property type="entry name" value="Glyco_32"/>
    <property type="match status" value="1"/>
</dbReference>
<evidence type="ECO:0000256" key="2">
    <source>
        <dbReference type="ARBA" id="ARBA00009902"/>
    </source>
</evidence>
<evidence type="ECO:0000256" key="5">
    <source>
        <dbReference type="ARBA" id="ARBA00022801"/>
    </source>
</evidence>
<dbReference type="Gene3D" id="2.115.10.20">
    <property type="entry name" value="Glycosyl hydrolase domain, family 43"/>
    <property type="match status" value="1"/>
</dbReference>
<keyword evidence="6 8" id="KW-0326">Glycosidase</keyword>
<evidence type="ECO:0000256" key="3">
    <source>
        <dbReference type="ARBA" id="ARBA00012758"/>
    </source>
</evidence>
<comment type="catalytic activity">
    <reaction evidence="8">
        <text>Hydrolysis of terminal non-reducing beta-D-fructofuranoside residues in beta-D-fructofuranosides.</text>
        <dbReference type="EC" id="3.2.1.26"/>
    </reaction>
</comment>
<comment type="caution">
    <text evidence="12">The sequence shown here is derived from an EMBL/GenBank/DDBJ whole genome shotgun (WGS) entry which is preliminary data.</text>
</comment>
<comment type="subcellular location">
    <subcellularLocation>
        <location evidence="9">Cytoplasm</location>
    </subcellularLocation>
</comment>
<comment type="pathway">
    <text evidence="1 9">Glycan biosynthesis; sucrose metabolism.</text>
</comment>
<dbReference type="SUPFAM" id="SSF75005">
    <property type="entry name" value="Arabinanase/levansucrase/invertase"/>
    <property type="match status" value="1"/>
</dbReference>
<comment type="similarity">
    <text evidence="2 8">Belongs to the glycosyl hydrolase 32 family.</text>
</comment>
<dbReference type="Pfam" id="PF08244">
    <property type="entry name" value="Glyco_hydro_32C"/>
    <property type="match status" value="1"/>
</dbReference>
<reference evidence="12 13" key="1">
    <citation type="submission" date="2020-06" db="EMBL/GenBank/DDBJ databases">
        <authorList>
            <person name="Kang J."/>
        </authorList>
    </citation>
    <scope>NUCLEOTIDE SEQUENCE [LARGE SCALE GENOMIC DNA]</scope>
    <source>
        <strain evidence="12 13">DCY120</strain>
    </source>
</reference>
<evidence type="ECO:0000256" key="6">
    <source>
        <dbReference type="ARBA" id="ARBA00023295"/>
    </source>
</evidence>
<dbReference type="PANTHER" id="PTHR43101">
    <property type="entry name" value="BETA-FRUCTOSIDASE"/>
    <property type="match status" value="1"/>
</dbReference>
<dbReference type="GO" id="GO:0004564">
    <property type="term" value="F:beta-fructofuranosidase activity"/>
    <property type="evidence" value="ECO:0007669"/>
    <property type="project" value="UniProtKB-EC"/>
</dbReference>
<name>A0A850QUY7_9LACO</name>
<dbReference type="GO" id="GO:0005985">
    <property type="term" value="P:sucrose metabolic process"/>
    <property type="evidence" value="ECO:0007669"/>
    <property type="project" value="UniProtKB-UniPathway"/>
</dbReference>
<evidence type="ECO:0000256" key="7">
    <source>
        <dbReference type="ARBA" id="ARBA00033367"/>
    </source>
</evidence>
<dbReference type="InterPro" id="IPR013320">
    <property type="entry name" value="ConA-like_dom_sf"/>
</dbReference>
<accession>A0A850QUY7</accession>
<dbReference type="CDD" id="cd18623">
    <property type="entry name" value="GH32_ScrB-like"/>
    <property type="match status" value="1"/>
</dbReference>
<dbReference type="PANTHER" id="PTHR43101:SF1">
    <property type="entry name" value="BETA-FRUCTOSIDASE"/>
    <property type="match status" value="1"/>
</dbReference>
<evidence type="ECO:0000313" key="12">
    <source>
        <dbReference type="EMBL" id="NVY95594.1"/>
    </source>
</evidence>
<dbReference type="RefSeq" id="WP_176941769.1">
    <property type="nucleotide sequence ID" value="NZ_JABZEC010000001.1"/>
</dbReference>
<evidence type="ECO:0000259" key="10">
    <source>
        <dbReference type="Pfam" id="PF00251"/>
    </source>
</evidence>
<evidence type="ECO:0000256" key="8">
    <source>
        <dbReference type="RuleBase" id="RU362110"/>
    </source>
</evidence>
<proteinExistence type="inferred from homology"/>
<comment type="function">
    <text evidence="9">Enables the bacterium to metabolize sucrose as a sole carbon source.</text>
</comment>
<evidence type="ECO:0000256" key="4">
    <source>
        <dbReference type="ARBA" id="ARBA00019623"/>
    </source>
</evidence>
<keyword evidence="9" id="KW-0963">Cytoplasm</keyword>
<gene>
    <name evidence="12" type="ORF">HU830_00010</name>
</gene>
<keyword evidence="5 8" id="KW-0378">Hydrolase</keyword>
<evidence type="ECO:0000256" key="1">
    <source>
        <dbReference type="ARBA" id="ARBA00004914"/>
    </source>
</evidence>
<keyword evidence="9" id="KW-0119">Carbohydrate metabolism</keyword>
<dbReference type="Proteomes" id="UP000563523">
    <property type="component" value="Unassembled WGS sequence"/>
</dbReference>
<keyword evidence="13" id="KW-1185">Reference proteome</keyword>
<dbReference type="SUPFAM" id="SSF49899">
    <property type="entry name" value="Concanavalin A-like lectins/glucanases"/>
    <property type="match status" value="1"/>
</dbReference>
<evidence type="ECO:0000256" key="9">
    <source>
        <dbReference type="RuleBase" id="RU365015"/>
    </source>
</evidence>
<evidence type="ECO:0000259" key="11">
    <source>
        <dbReference type="Pfam" id="PF08244"/>
    </source>
</evidence>
<dbReference type="PROSITE" id="PS00609">
    <property type="entry name" value="GLYCOSYL_HYDROL_F32"/>
    <property type="match status" value="1"/>
</dbReference>
<dbReference type="Gene3D" id="2.60.120.560">
    <property type="entry name" value="Exo-inulinase, domain 1"/>
    <property type="match status" value="1"/>
</dbReference>
<dbReference type="Pfam" id="PF00251">
    <property type="entry name" value="Glyco_hydro_32N"/>
    <property type="match status" value="1"/>
</dbReference>
<organism evidence="12 13">
    <name type="scientific">Bombilactobacillus apium</name>
    <dbReference type="NCBI Taxonomy" id="2675299"/>
    <lineage>
        <taxon>Bacteria</taxon>
        <taxon>Bacillati</taxon>
        <taxon>Bacillota</taxon>
        <taxon>Bacilli</taxon>
        <taxon>Lactobacillales</taxon>
        <taxon>Lactobacillaceae</taxon>
        <taxon>Bombilactobacillus</taxon>
    </lineage>
</organism>
<feature type="domain" description="Glycosyl hydrolase family 32 C-terminal" evidence="11">
    <location>
        <begin position="373"/>
        <end position="456"/>
    </location>
</feature>